<dbReference type="Proteomes" id="UP000177235">
    <property type="component" value="Unassembled WGS sequence"/>
</dbReference>
<dbReference type="EMBL" id="MFFF01000025">
    <property type="protein sequence ID" value="OGE98855.1"/>
    <property type="molecule type" value="Genomic_DNA"/>
</dbReference>
<organism evidence="1 2">
    <name type="scientific">Candidatus Doudnabacteria bacterium RIFCSPLOWO2_02_FULL_48_13</name>
    <dbReference type="NCBI Taxonomy" id="1817845"/>
    <lineage>
        <taxon>Bacteria</taxon>
        <taxon>Candidatus Doudnaibacteriota</taxon>
    </lineage>
</organism>
<comment type="caution">
    <text evidence="1">The sequence shown here is derived from an EMBL/GenBank/DDBJ whole genome shotgun (WGS) entry which is preliminary data.</text>
</comment>
<proteinExistence type="predicted"/>
<sequence>MDKFPLGGGFIYQHGGYKAFNISDPKPRNIHKASVRDRVLHHAIYRQLYPFFDWTFIADSFLGFTSHGNAYELGQEIGNWHSLWKEG</sequence>
<name>A0A1F5Q9I6_9BACT</name>
<accession>A0A1F5Q9I6</accession>
<protein>
    <submittedName>
        <fullName evidence="1">Uncharacterized protein</fullName>
    </submittedName>
</protein>
<evidence type="ECO:0000313" key="2">
    <source>
        <dbReference type="Proteomes" id="UP000177235"/>
    </source>
</evidence>
<gene>
    <name evidence="1" type="ORF">A3J05_03115</name>
</gene>
<evidence type="ECO:0000313" key="1">
    <source>
        <dbReference type="EMBL" id="OGE98855.1"/>
    </source>
</evidence>
<dbReference type="AlphaFoldDB" id="A0A1F5Q9I6"/>
<reference evidence="1 2" key="1">
    <citation type="journal article" date="2016" name="Nat. Commun.">
        <title>Thousands of microbial genomes shed light on interconnected biogeochemical processes in an aquifer system.</title>
        <authorList>
            <person name="Anantharaman K."/>
            <person name="Brown C.T."/>
            <person name="Hug L.A."/>
            <person name="Sharon I."/>
            <person name="Castelle C.J."/>
            <person name="Probst A.J."/>
            <person name="Thomas B.C."/>
            <person name="Singh A."/>
            <person name="Wilkins M.J."/>
            <person name="Karaoz U."/>
            <person name="Brodie E.L."/>
            <person name="Williams K.H."/>
            <person name="Hubbard S.S."/>
            <person name="Banfield J.F."/>
        </authorList>
    </citation>
    <scope>NUCLEOTIDE SEQUENCE [LARGE SCALE GENOMIC DNA]</scope>
</reference>